<evidence type="ECO:0000256" key="2">
    <source>
        <dbReference type="RuleBase" id="RU000363"/>
    </source>
</evidence>
<keyword evidence="4" id="KW-1185">Reference proteome</keyword>
<dbReference type="AlphaFoldDB" id="A0A158IHM7"/>
<organism evidence="3 4">
    <name type="scientific">Caballeronia choica</name>
    <dbReference type="NCBI Taxonomy" id="326476"/>
    <lineage>
        <taxon>Bacteria</taxon>
        <taxon>Pseudomonadati</taxon>
        <taxon>Pseudomonadota</taxon>
        <taxon>Betaproteobacteria</taxon>
        <taxon>Burkholderiales</taxon>
        <taxon>Burkholderiaceae</taxon>
        <taxon>Caballeronia</taxon>
    </lineage>
</organism>
<comment type="similarity">
    <text evidence="1 2">Belongs to the short-chain dehydrogenases/reductases (SDR) family.</text>
</comment>
<name>A0A158IHM7_9BURK</name>
<evidence type="ECO:0000313" key="4">
    <source>
        <dbReference type="Proteomes" id="UP000054770"/>
    </source>
</evidence>
<dbReference type="PRINTS" id="PR00080">
    <property type="entry name" value="SDRFAMILY"/>
</dbReference>
<gene>
    <name evidence="3" type="ORF">AWB68_02706</name>
</gene>
<dbReference type="InterPro" id="IPR002347">
    <property type="entry name" value="SDR_fam"/>
</dbReference>
<dbReference type="RefSeq" id="WP_087644859.1">
    <property type="nucleotide sequence ID" value="NZ_FCON02000024.1"/>
</dbReference>
<dbReference type="Proteomes" id="UP000054770">
    <property type="component" value="Unassembled WGS sequence"/>
</dbReference>
<dbReference type="InterPro" id="IPR036291">
    <property type="entry name" value="NAD(P)-bd_dom_sf"/>
</dbReference>
<dbReference type="Pfam" id="PF00106">
    <property type="entry name" value="adh_short"/>
    <property type="match status" value="1"/>
</dbReference>
<dbReference type="Gene3D" id="3.40.50.720">
    <property type="entry name" value="NAD(P)-binding Rossmann-like Domain"/>
    <property type="match status" value="1"/>
</dbReference>
<dbReference type="InterPro" id="IPR020904">
    <property type="entry name" value="Sc_DH/Rdtase_CS"/>
</dbReference>
<proteinExistence type="inferred from homology"/>
<sequence>MRLDDKVIVITGAFGQLGRAVTAEVLREHAKAALLDIAIGDAPDGAHPWRVDLASLADTREAMDAIAARFGRIDGLVNIAGGFTWKTLEDDGDLSEWQRMYAINTMTCVTASRAALPHLLNGGGGRIVNIGAAAAVRAAAGMGPYAAAKSAVLRFTESLADELKHRNVTVNAVLPSIIDTPQNRADMPDADFSAWVTPQDVAQAIGFLLSDAARSITGALLPVTGRV</sequence>
<dbReference type="PANTHER" id="PTHR42760">
    <property type="entry name" value="SHORT-CHAIN DEHYDROGENASES/REDUCTASES FAMILY MEMBER"/>
    <property type="match status" value="1"/>
</dbReference>
<comment type="caution">
    <text evidence="3">The sequence shown here is derived from an EMBL/GenBank/DDBJ whole genome shotgun (WGS) entry which is preliminary data.</text>
</comment>
<dbReference type="PANTHER" id="PTHR42760:SF135">
    <property type="entry name" value="BLL7886 PROTEIN"/>
    <property type="match status" value="1"/>
</dbReference>
<dbReference type="OrthoDB" id="118015at2"/>
<dbReference type="PRINTS" id="PR00081">
    <property type="entry name" value="GDHRDH"/>
</dbReference>
<dbReference type="SUPFAM" id="SSF51735">
    <property type="entry name" value="NAD(P)-binding Rossmann-fold domains"/>
    <property type="match status" value="1"/>
</dbReference>
<dbReference type="PROSITE" id="PS00061">
    <property type="entry name" value="ADH_SHORT"/>
    <property type="match status" value="1"/>
</dbReference>
<accession>A0A158IHM7</accession>
<protein>
    <submittedName>
        <fullName evidence="3">Short chain dehydrogenase</fullName>
    </submittedName>
</protein>
<reference evidence="3" key="1">
    <citation type="submission" date="2016-01" db="EMBL/GenBank/DDBJ databases">
        <authorList>
            <person name="Peeters C."/>
        </authorList>
    </citation>
    <scope>NUCLEOTIDE SEQUENCE [LARGE SCALE GENOMIC DNA]</scope>
    <source>
        <strain evidence="3">LMG 22940</strain>
    </source>
</reference>
<dbReference type="EMBL" id="FCON02000024">
    <property type="protein sequence ID" value="SAL56065.1"/>
    <property type="molecule type" value="Genomic_DNA"/>
</dbReference>
<evidence type="ECO:0000256" key="1">
    <source>
        <dbReference type="ARBA" id="ARBA00006484"/>
    </source>
</evidence>
<dbReference type="GO" id="GO:0030497">
    <property type="term" value="P:fatty acid elongation"/>
    <property type="evidence" value="ECO:0007669"/>
    <property type="project" value="TreeGrafter"/>
</dbReference>
<evidence type="ECO:0000313" key="3">
    <source>
        <dbReference type="EMBL" id="SAL56065.1"/>
    </source>
</evidence>
<dbReference type="GO" id="GO:0016616">
    <property type="term" value="F:oxidoreductase activity, acting on the CH-OH group of donors, NAD or NADP as acceptor"/>
    <property type="evidence" value="ECO:0007669"/>
    <property type="project" value="TreeGrafter"/>
</dbReference>